<proteinExistence type="inferred from homology"/>
<accession>A0A838BCF8</accession>
<dbReference type="InterPro" id="IPR025736">
    <property type="entry name" value="PucR_C-HTH_dom"/>
</dbReference>
<dbReference type="InterPro" id="IPR029016">
    <property type="entry name" value="GAF-like_dom_sf"/>
</dbReference>
<sequence>MNHQSQILSLRDAASLINSGGDLSTVLRDLVLAACRHAKWTMGSIMSIDAPHGHAYVIVRHDPTLIQRPLPDRWELATSPSIIALQRNEPVYIRDARVSEEFSGYRKEAFERDYRSVLVMPMSCVDEAGRPMVLSVVSREIMEVTPDDLAFIGMIVHLGEIAVEKQHKLREEKRAAERLQKALQAHTSLLQQALAESSVPSLAGKIAALVPNPVVVVDFTANLIVASRTPSEKHFDDEAWQLAANTSLHRQIMKAARSAVDRPQNEAHTFFLDDGTRRLRLTARIEPLSVDAEAVGALVIFTMQEPFSQLDLLLLDSAKFALSVQMMRSFIRFRFETRTLTELFMEVVEHRWHDAADVMQRAQRLAIGLASPQQMIVIDLPEAAKGSAGRSVDPHHTVIRLLQQNSVAAGIIVVDNGLVCLIPAELGEDKERVAKLLRKIAEELGRYFGQEPFVVLSGLCSKLADYPAAWERCLRMIRIGRSFGRTGVFASQDFGPLPMLVAAADVEDVRGFVQDSIGAIADHDRQHGTPYMETLFSYLREGCRSQACADAMGLHVTTLRYRLARIQELFGVDLDTPERRFAFELAIRLREVIDNSASSEK</sequence>
<comment type="similarity">
    <text evidence="1">Belongs to the CdaR family.</text>
</comment>
<organism evidence="5 6">
    <name type="scientific">Mesorhizobium neociceri</name>
    <dbReference type="NCBI Taxonomy" id="1307853"/>
    <lineage>
        <taxon>Bacteria</taxon>
        <taxon>Pseudomonadati</taxon>
        <taxon>Pseudomonadota</taxon>
        <taxon>Alphaproteobacteria</taxon>
        <taxon>Hyphomicrobiales</taxon>
        <taxon>Phyllobacteriaceae</taxon>
        <taxon>Mesorhizobium</taxon>
    </lineage>
</organism>
<dbReference type="PANTHER" id="PTHR33744:SF1">
    <property type="entry name" value="DNA-BINDING TRANSCRIPTIONAL ACTIVATOR ADER"/>
    <property type="match status" value="1"/>
</dbReference>
<dbReference type="Pfam" id="PF17853">
    <property type="entry name" value="GGDEF_2"/>
    <property type="match status" value="1"/>
</dbReference>
<dbReference type="InterPro" id="IPR051448">
    <property type="entry name" value="CdaR-like_regulators"/>
</dbReference>
<dbReference type="RefSeq" id="WP_181060034.1">
    <property type="nucleotide sequence ID" value="NZ_JACDTY010000012.1"/>
</dbReference>
<keyword evidence="2" id="KW-0175">Coiled coil</keyword>
<dbReference type="PANTHER" id="PTHR33744">
    <property type="entry name" value="CARBOHYDRATE DIACID REGULATOR"/>
    <property type="match status" value="1"/>
</dbReference>
<dbReference type="Proteomes" id="UP000558284">
    <property type="component" value="Unassembled WGS sequence"/>
</dbReference>
<feature type="domain" description="PucR C-terminal helix-turn-helix" evidence="3">
    <location>
        <begin position="531"/>
        <end position="589"/>
    </location>
</feature>
<feature type="domain" description="CdaR GGDEF-like" evidence="4">
    <location>
        <begin position="353"/>
        <end position="479"/>
    </location>
</feature>
<evidence type="ECO:0000313" key="5">
    <source>
        <dbReference type="EMBL" id="MBA1142990.1"/>
    </source>
</evidence>
<dbReference type="InterPro" id="IPR042070">
    <property type="entry name" value="PucR_C-HTH_sf"/>
</dbReference>
<evidence type="ECO:0000256" key="2">
    <source>
        <dbReference type="SAM" id="Coils"/>
    </source>
</evidence>
<dbReference type="SUPFAM" id="SSF55781">
    <property type="entry name" value="GAF domain-like"/>
    <property type="match status" value="1"/>
</dbReference>
<keyword evidence="6" id="KW-1185">Reference proteome</keyword>
<dbReference type="AlphaFoldDB" id="A0A838BCF8"/>
<dbReference type="EMBL" id="JACDTY010000012">
    <property type="protein sequence ID" value="MBA1142990.1"/>
    <property type="molecule type" value="Genomic_DNA"/>
</dbReference>
<name>A0A838BCF8_9HYPH</name>
<evidence type="ECO:0000259" key="3">
    <source>
        <dbReference type="Pfam" id="PF13556"/>
    </source>
</evidence>
<protein>
    <submittedName>
        <fullName evidence="5">Helix-turn-helix domain-containing protein</fullName>
    </submittedName>
</protein>
<reference evidence="5 6" key="1">
    <citation type="submission" date="2020-07" db="EMBL/GenBank/DDBJ databases">
        <title>Definition of the novel symbiovar canariense within Mesorhizobium novociceri, a new species of genus Mesorhizobium nodulating Cicer canariense in the Caldera de Taburiente National Park (La Palma, Canary Islands).</title>
        <authorList>
            <person name="Leon-Barrios M."/>
            <person name="Perez-Yepez J."/>
            <person name="Flores-Felix J.D."/>
            <person name="Ramirez-Baena M.H."/>
            <person name="Pulido-Suarez L."/>
            <person name="Igual J.M."/>
            <person name="Velazquez E."/>
            <person name="Peix A."/>
        </authorList>
    </citation>
    <scope>NUCLEOTIDE SEQUENCE [LARGE SCALE GENOMIC DNA]</scope>
    <source>
        <strain evidence="5 6">CCANP35</strain>
    </source>
</reference>
<gene>
    <name evidence="5" type="ORF">H0241_22465</name>
</gene>
<feature type="coiled-coil region" evidence="2">
    <location>
        <begin position="162"/>
        <end position="196"/>
    </location>
</feature>
<dbReference type="Gene3D" id="3.30.450.40">
    <property type="match status" value="1"/>
</dbReference>
<dbReference type="Gene3D" id="1.10.10.2840">
    <property type="entry name" value="PucR C-terminal helix-turn-helix domain"/>
    <property type="match status" value="1"/>
</dbReference>
<evidence type="ECO:0000259" key="4">
    <source>
        <dbReference type="Pfam" id="PF17853"/>
    </source>
</evidence>
<evidence type="ECO:0000256" key="1">
    <source>
        <dbReference type="ARBA" id="ARBA00006754"/>
    </source>
</evidence>
<dbReference type="InterPro" id="IPR041522">
    <property type="entry name" value="CdaR_GGDEF"/>
</dbReference>
<dbReference type="Pfam" id="PF13556">
    <property type="entry name" value="HTH_30"/>
    <property type="match status" value="1"/>
</dbReference>
<comment type="caution">
    <text evidence="5">The sequence shown here is derived from an EMBL/GenBank/DDBJ whole genome shotgun (WGS) entry which is preliminary data.</text>
</comment>
<evidence type="ECO:0000313" key="6">
    <source>
        <dbReference type="Proteomes" id="UP000558284"/>
    </source>
</evidence>